<evidence type="ECO:0000256" key="1">
    <source>
        <dbReference type="SAM" id="Phobius"/>
    </source>
</evidence>
<dbReference type="GO" id="GO:0008610">
    <property type="term" value="P:lipid biosynthetic process"/>
    <property type="evidence" value="ECO:0007669"/>
    <property type="project" value="InterPro"/>
</dbReference>
<dbReference type="Proteomes" id="UP000286268">
    <property type="component" value="Chromosome"/>
</dbReference>
<keyword evidence="1" id="KW-0812">Transmembrane</keyword>
<feature type="transmembrane region" description="Helical" evidence="1">
    <location>
        <begin position="7"/>
        <end position="26"/>
    </location>
</feature>
<feature type="domain" description="Fatty acid hydroxylase" evidence="2">
    <location>
        <begin position="18"/>
        <end position="163"/>
    </location>
</feature>
<dbReference type="Pfam" id="PF04116">
    <property type="entry name" value="FA_hydroxylase"/>
    <property type="match status" value="1"/>
</dbReference>
<protein>
    <recommendedName>
        <fullName evidence="2">Fatty acid hydroxylase domain-containing protein</fullName>
    </recommendedName>
</protein>
<accession>A0A410DTW3</accession>
<name>A0A410DTW3_9CLOT</name>
<gene>
    <name evidence="3" type="ORF">C1I91_13105</name>
</gene>
<evidence type="ECO:0000313" key="3">
    <source>
        <dbReference type="EMBL" id="QAA32499.1"/>
    </source>
</evidence>
<keyword evidence="4" id="KW-1185">Reference proteome</keyword>
<keyword evidence="1" id="KW-1133">Transmembrane helix</keyword>
<reference evidence="3 4" key="1">
    <citation type="submission" date="2018-01" db="EMBL/GenBank/DDBJ databases">
        <title>Genome Sequencing and Assembly of Anaerobacter polyendosporus strain CT4.</title>
        <authorList>
            <person name="Tachaapaikoon C."/>
            <person name="Sutheeworapong S."/>
            <person name="Jenjaroenpun P."/>
            <person name="Wongsurawat T."/>
            <person name="Nookeaw I."/>
            <person name="Cheawchanlertfa P."/>
            <person name="Kosugi A."/>
            <person name="Cheevadhanarak S."/>
            <person name="Ratanakhanokchai K."/>
        </authorList>
    </citation>
    <scope>NUCLEOTIDE SEQUENCE [LARGE SCALE GENOMIC DNA]</scope>
    <source>
        <strain evidence="3 4">CT4</strain>
    </source>
</reference>
<proteinExistence type="predicted"/>
<dbReference type="EMBL" id="CP025746">
    <property type="protein sequence ID" value="QAA32499.1"/>
    <property type="molecule type" value="Genomic_DNA"/>
</dbReference>
<dbReference type="AlphaFoldDB" id="A0A410DTW3"/>
<evidence type="ECO:0000259" key="2">
    <source>
        <dbReference type="Pfam" id="PF04116"/>
    </source>
</evidence>
<dbReference type="GO" id="GO:0016491">
    <property type="term" value="F:oxidoreductase activity"/>
    <property type="evidence" value="ECO:0007669"/>
    <property type="project" value="InterPro"/>
</dbReference>
<dbReference type="KEGG" id="cmah:C1I91_13105"/>
<keyword evidence="1" id="KW-0472">Membrane</keyword>
<dbReference type="RefSeq" id="WP_128213288.1">
    <property type="nucleotide sequence ID" value="NZ_CP025746.1"/>
</dbReference>
<evidence type="ECO:0000313" key="4">
    <source>
        <dbReference type="Proteomes" id="UP000286268"/>
    </source>
</evidence>
<organism evidence="3 4">
    <name type="scientific">Clostridium manihotivorum</name>
    <dbReference type="NCBI Taxonomy" id="2320868"/>
    <lineage>
        <taxon>Bacteria</taxon>
        <taxon>Bacillati</taxon>
        <taxon>Bacillota</taxon>
        <taxon>Clostridia</taxon>
        <taxon>Eubacteriales</taxon>
        <taxon>Clostridiaceae</taxon>
        <taxon>Clostridium</taxon>
    </lineage>
</organism>
<feature type="transmembrane region" description="Helical" evidence="1">
    <location>
        <begin position="81"/>
        <end position="110"/>
    </location>
</feature>
<dbReference type="OrthoDB" id="9770329at2"/>
<dbReference type="GO" id="GO:0005506">
    <property type="term" value="F:iron ion binding"/>
    <property type="evidence" value="ECO:0007669"/>
    <property type="project" value="InterPro"/>
</dbReference>
<dbReference type="InterPro" id="IPR006694">
    <property type="entry name" value="Fatty_acid_hydroxylase"/>
</dbReference>
<sequence length="167" mass="19986">MGAVKDLSTLIMLMLIIVAGFLYSSLVEYCLHRFLLHHSYEQEHVRIHHKVYHGIESYELEEIEKDTVLSSIGEILRNVALYLPVAIAIFIYSKAFGVLFLIVCIAYNMWEEFVHFYFHKKNKLFIEELKFYRNLKEHHRVHHYAYMYNYGIGTSFWDIVFRTKKKA</sequence>